<reference evidence="1" key="1">
    <citation type="submission" date="2020-11" db="EMBL/GenBank/DDBJ databases">
        <authorList>
            <person name="Davenport K.M."/>
            <person name="Bickhart D.M."/>
            <person name="Smith T.P.L."/>
            <person name="Murdoch B.M."/>
            <person name="Rosen B.D."/>
        </authorList>
    </citation>
    <scope>NUCLEOTIDE SEQUENCE [LARGE SCALE GENOMIC DNA]</scope>
    <source>
        <strain evidence="1">OAR_USU_Benz2616</strain>
    </source>
</reference>
<reference evidence="1" key="2">
    <citation type="submission" date="2025-08" db="UniProtKB">
        <authorList>
            <consortium name="Ensembl"/>
        </authorList>
    </citation>
    <scope>IDENTIFICATION</scope>
</reference>
<dbReference type="Ensembl" id="ENSOART00020020004.2">
    <property type="protein sequence ID" value="ENSOARP00020016561.2"/>
    <property type="gene ID" value="ENSOARG00020037286.1"/>
</dbReference>
<organism evidence="1">
    <name type="scientific">Ovis aries</name>
    <name type="common">Sheep</name>
    <dbReference type="NCBI Taxonomy" id="9940"/>
    <lineage>
        <taxon>Eukaryota</taxon>
        <taxon>Metazoa</taxon>
        <taxon>Chordata</taxon>
        <taxon>Craniata</taxon>
        <taxon>Vertebrata</taxon>
        <taxon>Euteleostomi</taxon>
        <taxon>Mammalia</taxon>
        <taxon>Eutheria</taxon>
        <taxon>Laurasiatheria</taxon>
        <taxon>Artiodactyla</taxon>
        <taxon>Ruminantia</taxon>
        <taxon>Pecora</taxon>
        <taxon>Bovidae</taxon>
        <taxon>Caprinae</taxon>
        <taxon>Ovis</taxon>
    </lineage>
</organism>
<proteinExistence type="predicted"/>
<sequence>MENGFTYEDYQDTAKWLLSHTKHRPQVAVICGSGLGGLINRLTQAQTFDYSEIPNFPQSTGMSTVPEVIVARHCGLRVFGFSLITNKVILDYESQGKANHEEVLEAGRQAAQRLEQFVSILMASIPLSQHAS</sequence>
<evidence type="ECO:0000313" key="1">
    <source>
        <dbReference type="Ensembl" id="ENSOARP00020016561.2"/>
    </source>
</evidence>
<name>A0AC11BL98_SHEEP</name>
<accession>A0AC11BL98</accession>
<reference evidence="1" key="3">
    <citation type="submission" date="2025-09" db="UniProtKB">
        <authorList>
            <consortium name="Ensembl"/>
        </authorList>
    </citation>
    <scope>IDENTIFICATION</scope>
</reference>
<protein>
    <submittedName>
        <fullName evidence="1">Uncharacterized protein</fullName>
    </submittedName>
</protein>